<dbReference type="STRING" id="320771.Cflav_PD0772"/>
<reference evidence="2 3" key="1">
    <citation type="journal article" date="2011" name="J. Bacteriol.">
        <title>Genome sequence of 'Pedosphaera parvula' Ellin514, an aerobic Verrucomicrobial isolate from pasture soil.</title>
        <authorList>
            <person name="Kant R."/>
            <person name="van Passel M.W."/>
            <person name="Sangwan P."/>
            <person name="Palva A."/>
            <person name="Lucas S."/>
            <person name="Copeland A."/>
            <person name="Lapidus A."/>
            <person name="Glavina Del Rio T."/>
            <person name="Dalin E."/>
            <person name="Tice H."/>
            <person name="Bruce D."/>
            <person name="Goodwin L."/>
            <person name="Pitluck S."/>
            <person name="Chertkov O."/>
            <person name="Larimer F.W."/>
            <person name="Land M.L."/>
            <person name="Hauser L."/>
            <person name="Brettin T.S."/>
            <person name="Detter J.C."/>
            <person name="Han S."/>
            <person name="de Vos W.M."/>
            <person name="Janssen P.H."/>
            <person name="Smidt H."/>
        </authorList>
    </citation>
    <scope>NUCLEOTIDE SEQUENCE [LARGE SCALE GENOMIC DNA]</scope>
    <source>
        <strain evidence="2 3">Ellin514</strain>
    </source>
</reference>
<evidence type="ECO:0000313" key="2">
    <source>
        <dbReference type="EMBL" id="EEF57710.1"/>
    </source>
</evidence>
<feature type="region of interest" description="Disordered" evidence="1">
    <location>
        <begin position="1"/>
        <end position="28"/>
    </location>
</feature>
<keyword evidence="3" id="KW-1185">Reference proteome</keyword>
<protein>
    <submittedName>
        <fullName evidence="2">Uncharacterized protein</fullName>
    </submittedName>
</protein>
<accession>B9XR14</accession>
<sequence>MEGAVFAQKAGWQGATRENIPGESSTEEQLSQATFSAKSLLAAVLLAAACVGSALGDGYQQVNQCEGAARGNLVFSRRISRKHPLKLRYNSVPVNFWDKSSACIHGQSVYGS</sequence>
<organism evidence="2 3">
    <name type="scientific">Pedosphaera parvula (strain Ellin514)</name>
    <dbReference type="NCBI Taxonomy" id="320771"/>
    <lineage>
        <taxon>Bacteria</taxon>
        <taxon>Pseudomonadati</taxon>
        <taxon>Verrucomicrobiota</taxon>
        <taxon>Pedosphaerae</taxon>
        <taxon>Pedosphaerales</taxon>
        <taxon>Pedosphaeraceae</taxon>
        <taxon>Pedosphaera</taxon>
    </lineage>
</organism>
<dbReference type="RefSeq" id="WP_007418249.1">
    <property type="nucleotide sequence ID" value="NZ_ABOX02000059.1"/>
</dbReference>
<evidence type="ECO:0000313" key="3">
    <source>
        <dbReference type="Proteomes" id="UP000003688"/>
    </source>
</evidence>
<dbReference type="EMBL" id="ABOX02000059">
    <property type="protein sequence ID" value="EEF57710.1"/>
    <property type="molecule type" value="Genomic_DNA"/>
</dbReference>
<comment type="caution">
    <text evidence="2">The sequence shown here is derived from an EMBL/GenBank/DDBJ whole genome shotgun (WGS) entry which is preliminary data.</text>
</comment>
<dbReference type="AlphaFoldDB" id="B9XR14"/>
<dbReference type="Proteomes" id="UP000003688">
    <property type="component" value="Unassembled WGS sequence"/>
</dbReference>
<gene>
    <name evidence="2" type="ORF">Cflav_PD0772</name>
</gene>
<name>B9XR14_PEDPL</name>
<proteinExistence type="predicted"/>
<evidence type="ECO:0000256" key="1">
    <source>
        <dbReference type="SAM" id="MobiDB-lite"/>
    </source>
</evidence>